<evidence type="ECO:0000256" key="5">
    <source>
        <dbReference type="ARBA" id="ARBA00022691"/>
    </source>
</evidence>
<dbReference type="Proteomes" id="UP000808337">
    <property type="component" value="Unassembled WGS sequence"/>
</dbReference>
<comment type="caution">
    <text evidence="7">The sequence shown here is derived from an EMBL/GenBank/DDBJ whole genome shotgun (WGS) entry which is preliminary data.</text>
</comment>
<evidence type="ECO:0000256" key="2">
    <source>
        <dbReference type="ARBA" id="ARBA00022552"/>
    </source>
</evidence>
<organism evidence="7 8">
    <name type="scientific">Candidatus Opimibacter skivensis</name>
    <dbReference type="NCBI Taxonomy" id="2982028"/>
    <lineage>
        <taxon>Bacteria</taxon>
        <taxon>Pseudomonadati</taxon>
        <taxon>Bacteroidota</taxon>
        <taxon>Saprospiria</taxon>
        <taxon>Saprospirales</taxon>
        <taxon>Saprospiraceae</taxon>
        <taxon>Candidatus Opimibacter</taxon>
    </lineage>
</organism>
<dbReference type="SUPFAM" id="SSF53790">
    <property type="entry name" value="Tetrapyrrole methylase"/>
    <property type="match status" value="1"/>
</dbReference>
<dbReference type="AlphaFoldDB" id="A0A9D7XSB4"/>
<proteinExistence type="predicted"/>
<accession>A0A9D7XSB4</accession>
<dbReference type="EMBL" id="JADKGY010000032">
    <property type="protein sequence ID" value="MBK9984866.1"/>
    <property type="molecule type" value="Genomic_DNA"/>
</dbReference>
<keyword evidence="3 7" id="KW-0489">Methyltransferase</keyword>
<name>A0A9D7XSB4_9BACT</name>
<dbReference type="InterPro" id="IPR035996">
    <property type="entry name" value="4pyrrol_Methylase_sf"/>
</dbReference>
<dbReference type="Pfam" id="PF00590">
    <property type="entry name" value="TP_methylase"/>
    <property type="match status" value="1"/>
</dbReference>
<dbReference type="Gene3D" id="3.30.950.10">
    <property type="entry name" value="Methyltransferase, Cobalt-precorrin-4 Transmethylase, Domain 2"/>
    <property type="match status" value="1"/>
</dbReference>
<evidence type="ECO:0000313" key="8">
    <source>
        <dbReference type="Proteomes" id="UP000808337"/>
    </source>
</evidence>
<keyword evidence="4" id="KW-0808">Transferase</keyword>
<evidence type="ECO:0000256" key="3">
    <source>
        <dbReference type="ARBA" id="ARBA00022603"/>
    </source>
</evidence>
<keyword evidence="2" id="KW-0698">rRNA processing</keyword>
<keyword evidence="5" id="KW-0949">S-adenosyl-L-methionine</keyword>
<dbReference type="GO" id="GO:0008168">
    <property type="term" value="F:methyltransferase activity"/>
    <property type="evidence" value="ECO:0007669"/>
    <property type="project" value="UniProtKB-KW"/>
</dbReference>
<sequence length="237" mass="26357">MAKLQGRLFLLPSPIVENGLESISPEVIQILHSLDYFIVERARTARRYISSTKPPKAIDLLSIEEIPEKALTSKEIEILLGPALEGHNIGIMSEAGLPAIADPGNHFVREAQRLGIIVVPLSGPSSIMMALMGSGLEGQRFAFHGYLSAKKDELPAQLRDLEKRADRDDATQIWIETPYRNMQIIQAVEKYLDHNRNFCIAAGLGGEDGMVLTKKIAEWKKTGWPEIHKVPAVFLIR</sequence>
<reference evidence="7 8" key="1">
    <citation type="submission" date="2020-10" db="EMBL/GenBank/DDBJ databases">
        <title>Connecting structure to function with the recovery of over 1000 high-quality activated sludge metagenome-assembled genomes encoding full-length rRNA genes using long-read sequencing.</title>
        <authorList>
            <person name="Singleton C.M."/>
            <person name="Petriglieri F."/>
            <person name="Kristensen J.M."/>
            <person name="Kirkegaard R.H."/>
            <person name="Michaelsen T.Y."/>
            <person name="Andersen M.H."/>
            <person name="Karst S.M."/>
            <person name="Dueholm M.S."/>
            <person name="Nielsen P.H."/>
            <person name="Albertsen M."/>
        </authorList>
    </citation>
    <scope>NUCLEOTIDE SEQUENCE [LARGE SCALE GENOMIC DNA]</scope>
    <source>
        <strain evidence="7">Ribe_18-Q3-R11-54_MAXAC.273</strain>
    </source>
</reference>
<dbReference type="InterPro" id="IPR000878">
    <property type="entry name" value="4pyrrol_Mease"/>
</dbReference>
<evidence type="ECO:0000256" key="1">
    <source>
        <dbReference type="ARBA" id="ARBA00022490"/>
    </source>
</evidence>
<dbReference type="GO" id="GO:0006364">
    <property type="term" value="P:rRNA processing"/>
    <property type="evidence" value="ECO:0007669"/>
    <property type="project" value="UniProtKB-KW"/>
</dbReference>
<dbReference type="InterPro" id="IPR014777">
    <property type="entry name" value="4pyrrole_Mease_sub1"/>
</dbReference>
<gene>
    <name evidence="7" type="ORF">IPP15_21310</name>
</gene>
<feature type="domain" description="Tetrapyrrole methylase" evidence="6">
    <location>
        <begin position="20"/>
        <end position="218"/>
    </location>
</feature>
<dbReference type="Gene3D" id="3.40.1010.10">
    <property type="entry name" value="Cobalt-precorrin-4 Transmethylase, Domain 1"/>
    <property type="match status" value="1"/>
</dbReference>
<dbReference type="PANTHER" id="PTHR46111:SF2">
    <property type="entry name" value="SAM-DEPENDENT METHYLTRANSFERASE"/>
    <property type="match status" value="1"/>
</dbReference>
<dbReference type="InterPro" id="IPR008189">
    <property type="entry name" value="rRNA_ssu_MeTfrase_I"/>
</dbReference>
<dbReference type="InterPro" id="IPR014776">
    <property type="entry name" value="4pyrrole_Mease_sub2"/>
</dbReference>
<dbReference type="PANTHER" id="PTHR46111">
    <property type="entry name" value="RIBOSOMAL RNA SMALL SUBUNIT METHYLTRANSFERASE I"/>
    <property type="match status" value="1"/>
</dbReference>
<dbReference type="CDD" id="cd11649">
    <property type="entry name" value="RsmI_like"/>
    <property type="match status" value="1"/>
</dbReference>
<dbReference type="GO" id="GO:0032259">
    <property type="term" value="P:methylation"/>
    <property type="evidence" value="ECO:0007669"/>
    <property type="project" value="UniProtKB-KW"/>
</dbReference>
<keyword evidence="1" id="KW-0963">Cytoplasm</keyword>
<evidence type="ECO:0000313" key="7">
    <source>
        <dbReference type="EMBL" id="MBK9984866.1"/>
    </source>
</evidence>
<evidence type="ECO:0000256" key="4">
    <source>
        <dbReference type="ARBA" id="ARBA00022679"/>
    </source>
</evidence>
<protein>
    <submittedName>
        <fullName evidence="7">SAM-dependent methyltransferase</fullName>
    </submittedName>
</protein>
<evidence type="ECO:0000259" key="6">
    <source>
        <dbReference type="Pfam" id="PF00590"/>
    </source>
</evidence>